<protein>
    <submittedName>
        <fullName evidence="2">Uncharacterized protein</fullName>
    </submittedName>
</protein>
<dbReference type="AlphaFoldDB" id="A0A6J4HWH8"/>
<sequence length="101" mass="11209">MVAMVITMTVFGIGTMTYLNVMRAAFSGRQARAVLLLNEAAIRARDDRKFFNEVTEAGDLRIVRKADLYHGLAGLYLLAYVVEDSTGRQLAAKRILVNADE</sequence>
<evidence type="ECO:0000256" key="1">
    <source>
        <dbReference type="SAM" id="Phobius"/>
    </source>
</evidence>
<feature type="transmembrane region" description="Helical" evidence="1">
    <location>
        <begin position="6"/>
        <end position="26"/>
    </location>
</feature>
<reference evidence="2" key="1">
    <citation type="submission" date="2020-02" db="EMBL/GenBank/DDBJ databases">
        <authorList>
            <person name="Meier V. D."/>
        </authorList>
    </citation>
    <scope>NUCLEOTIDE SEQUENCE</scope>
    <source>
        <strain evidence="2">AVDCRST_MAG56</strain>
    </source>
</reference>
<keyword evidence="1" id="KW-0812">Transmembrane</keyword>
<dbReference type="EMBL" id="CADCTQ010000110">
    <property type="protein sequence ID" value="CAA9235297.1"/>
    <property type="molecule type" value="Genomic_DNA"/>
</dbReference>
<keyword evidence="1" id="KW-1133">Transmembrane helix</keyword>
<gene>
    <name evidence="2" type="ORF">AVDCRST_MAG56-1352</name>
</gene>
<name>A0A6J4HWH8_9SPHI</name>
<organism evidence="2">
    <name type="scientific">uncultured Cytophagales bacterium</name>
    <dbReference type="NCBI Taxonomy" id="158755"/>
    <lineage>
        <taxon>Bacteria</taxon>
        <taxon>Pseudomonadati</taxon>
        <taxon>Bacteroidota</taxon>
        <taxon>Sphingobacteriia</taxon>
        <taxon>Sphingobacteriales</taxon>
        <taxon>environmental samples</taxon>
    </lineage>
</organism>
<proteinExistence type="predicted"/>
<evidence type="ECO:0000313" key="2">
    <source>
        <dbReference type="EMBL" id="CAA9235297.1"/>
    </source>
</evidence>
<accession>A0A6J4HWH8</accession>
<keyword evidence="1" id="KW-0472">Membrane</keyword>